<keyword evidence="2" id="KW-0460">Magnesium</keyword>
<protein>
    <submittedName>
        <fullName evidence="3">Uncharacterized protein</fullName>
    </submittedName>
</protein>
<name>A0AAE0GVU6_9CHLO</name>
<gene>
    <name evidence="3" type="ORF">CYMTET_7248</name>
</gene>
<organism evidence="3 4">
    <name type="scientific">Cymbomonas tetramitiformis</name>
    <dbReference type="NCBI Taxonomy" id="36881"/>
    <lineage>
        <taxon>Eukaryota</taxon>
        <taxon>Viridiplantae</taxon>
        <taxon>Chlorophyta</taxon>
        <taxon>Pyramimonadophyceae</taxon>
        <taxon>Pyramimonadales</taxon>
        <taxon>Pyramimonadaceae</taxon>
        <taxon>Cymbomonas</taxon>
    </lineage>
</organism>
<proteinExistence type="predicted"/>
<dbReference type="EMBL" id="LGRX02001954">
    <property type="protein sequence ID" value="KAK3285132.1"/>
    <property type="molecule type" value="Genomic_DNA"/>
</dbReference>
<reference evidence="3 4" key="1">
    <citation type="journal article" date="2015" name="Genome Biol. Evol.">
        <title>Comparative Genomics of a Bacterivorous Green Alga Reveals Evolutionary Causalities and Consequences of Phago-Mixotrophic Mode of Nutrition.</title>
        <authorList>
            <person name="Burns J.A."/>
            <person name="Paasch A."/>
            <person name="Narechania A."/>
            <person name="Kim E."/>
        </authorList>
    </citation>
    <scope>NUCLEOTIDE SEQUENCE [LARGE SCALE GENOMIC DNA]</scope>
    <source>
        <strain evidence="3 4">PLY_AMNH</strain>
    </source>
</reference>
<dbReference type="GO" id="GO:0046872">
    <property type="term" value="F:metal ion binding"/>
    <property type="evidence" value="ECO:0007669"/>
    <property type="project" value="UniProtKB-KW"/>
</dbReference>
<dbReference type="Gene3D" id="3.40.50.150">
    <property type="entry name" value="Vaccinia Virus protein VP39"/>
    <property type="match status" value="1"/>
</dbReference>
<sequence length="379" mass="42293">MAEQQEASLGKVHVPLGKDGEGLYTEKTKGCFDVIAAATPMVLDALSKVPAPSAGSAFTIADYGTADAGTSLPLMYTIVEKMRSSGNTGDIQINYEDQANNEWKSVFAHAYGHLQVPGVKSFYKDFQNVFVTGCGEGFHSQCYPAGSIMLGVSFTAMHWLSQNACNIKGALHSTQSEPAEKATFIAQAEKDFEKIMLARSKELCKGGQLVVVNFAESKEGYYLGWSGDGANMHANFAKLWRELVDKKVITEEEFEKCTFFNHYRTEEEQLKPFQPGNPVYESGLRLIKHETKVVPCPYKLKMKAGEFKGTPEEYAEWFYCTTRTWSNSTFFSGLSESRPEAERLKIVEDFWASYRALIAKDPAAHGMDYCHTYLHIEKV</sequence>
<keyword evidence="4" id="KW-1185">Reference proteome</keyword>
<dbReference type="InterPro" id="IPR042086">
    <property type="entry name" value="MeTrfase_capping"/>
</dbReference>
<dbReference type="InterPro" id="IPR029063">
    <property type="entry name" value="SAM-dependent_MTases_sf"/>
</dbReference>
<dbReference type="InterPro" id="IPR005299">
    <property type="entry name" value="MeTrfase_7"/>
</dbReference>
<accession>A0AAE0GVU6</accession>
<dbReference type="PANTHER" id="PTHR31009">
    <property type="entry name" value="S-ADENOSYL-L-METHIONINE:CARBOXYL METHYLTRANSFERASE FAMILY PROTEIN"/>
    <property type="match status" value="1"/>
</dbReference>
<dbReference type="Pfam" id="PF03492">
    <property type="entry name" value="Methyltransf_7"/>
    <property type="match status" value="1"/>
</dbReference>
<keyword evidence="1" id="KW-0479">Metal-binding</keyword>
<dbReference type="AlphaFoldDB" id="A0AAE0GVU6"/>
<evidence type="ECO:0000256" key="2">
    <source>
        <dbReference type="ARBA" id="ARBA00022842"/>
    </source>
</evidence>
<evidence type="ECO:0000313" key="3">
    <source>
        <dbReference type="EMBL" id="KAK3285132.1"/>
    </source>
</evidence>
<evidence type="ECO:0000256" key="1">
    <source>
        <dbReference type="ARBA" id="ARBA00022723"/>
    </source>
</evidence>
<dbReference type="GO" id="GO:0008168">
    <property type="term" value="F:methyltransferase activity"/>
    <property type="evidence" value="ECO:0007669"/>
    <property type="project" value="InterPro"/>
</dbReference>
<evidence type="ECO:0000313" key="4">
    <source>
        <dbReference type="Proteomes" id="UP001190700"/>
    </source>
</evidence>
<dbReference type="SUPFAM" id="SSF53335">
    <property type="entry name" value="S-adenosyl-L-methionine-dependent methyltransferases"/>
    <property type="match status" value="1"/>
</dbReference>
<dbReference type="Gene3D" id="1.10.1200.270">
    <property type="entry name" value="Methyltransferase, alpha-helical capping domain"/>
    <property type="match status" value="1"/>
</dbReference>
<comment type="caution">
    <text evidence="3">The sequence shown here is derived from an EMBL/GenBank/DDBJ whole genome shotgun (WGS) entry which is preliminary data.</text>
</comment>
<dbReference type="Proteomes" id="UP001190700">
    <property type="component" value="Unassembled WGS sequence"/>
</dbReference>